<dbReference type="SUPFAM" id="SSF52833">
    <property type="entry name" value="Thioredoxin-like"/>
    <property type="match status" value="1"/>
</dbReference>
<dbReference type="Proteomes" id="UP000198982">
    <property type="component" value="Unassembled WGS sequence"/>
</dbReference>
<protein>
    <submittedName>
        <fullName evidence="1">Uncharacterized protein</fullName>
    </submittedName>
</protein>
<dbReference type="RefSeq" id="WP_244169006.1">
    <property type="nucleotide sequence ID" value="NZ_FNTJ01000003.1"/>
</dbReference>
<reference evidence="2" key="1">
    <citation type="submission" date="2016-10" db="EMBL/GenBank/DDBJ databases">
        <authorList>
            <person name="Varghese N."/>
            <person name="Submissions S."/>
        </authorList>
    </citation>
    <scope>NUCLEOTIDE SEQUENCE [LARGE SCALE GENOMIC DNA]</scope>
    <source>
        <strain evidence="2">DSM 9751</strain>
    </source>
</reference>
<evidence type="ECO:0000313" key="2">
    <source>
        <dbReference type="Proteomes" id="UP000198982"/>
    </source>
</evidence>
<dbReference type="InterPro" id="IPR036249">
    <property type="entry name" value="Thioredoxin-like_sf"/>
</dbReference>
<keyword evidence="2" id="KW-1185">Reference proteome</keyword>
<name>A0A1H5A9K4_9PSED</name>
<dbReference type="AlphaFoldDB" id="A0A1H5A9K4"/>
<gene>
    <name evidence="1" type="ORF">SAMN05216178_7035</name>
</gene>
<sequence>MSSEAPKKMNLTFLGSKAGLAVAFVAGGLVMNATSAVSNAKSTQDMLSDALADALLTVKEREVEKEEQELAKLPNILDCQNMKWLENCSTINKQAKKNPNAPMRITNAKGLEFNFQPGTPSAMIRLQLEQSPEAAAAAVKYMDQTWGEYKQSASLYQVAMWENQDLQNINGLEAAQDAQKALKNLDTKNLSVSIFIESTCPVCDRYLGAVEKLQKRYPTLSIRVFQLDNNQEAFIAKVGSRGLRGRILSPSEVAKVQQQGIRSWPVTWVDHLPTKKRETILGNRTLNQVETRLLAMTYAARATQIAKAEK</sequence>
<accession>A0A1H5A9K4</accession>
<evidence type="ECO:0000313" key="1">
    <source>
        <dbReference type="EMBL" id="SED38608.1"/>
    </source>
</evidence>
<organism evidence="1 2">
    <name type="scientific">Pseudomonas saponiphila</name>
    <dbReference type="NCBI Taxonomy" id="556534"/>
    <lineage>
        <taxon>Bacteria</taxon>
        <taxon>Pseudomonadati</taxon>
        <taxon>Pseudomonadota</taxon>
        <taxon>Gammaproteobacteria</taxon>
        <taxon>Pseudomonadales</taxon>
        <taxon>Pseudomonadaceae</taxon>
        <taxon>Pseudomonas</taxon>
    </lineage>
</organism>
<dbReference type="EMBL" id="FNTJ01000003">
    <property type="protein sequence ID" value="SED38608.1"/>
    <property type="molecule type" value="Genomic_DNA"/>
</dbReference>
<proteinExistence type="predicted"/>